<gene>
    <name evidence="2" type="ORF">BEN49_07655</name>
</gene>
<name>A0A1G1TGY1_9BACT</name>
<dbReference type="Pfam" id="PF07883">
    <property type="entry name" value="Cupin_2"/>
    <property type="match status" value="1"/>
</dbReference>
<proteinExistence type="predicted"/>
<dbReference type="RefSeq" id="WP_070743891.1">
    <property type="nucleotide sequence ID" value="NZ_MDZA01000199.1"/>
</dbReference>
<dbReference type="EMBL" id="MDZA01000199">
    <property type="protein sequence ID" value="OGX90115.1"/>
    <property type="molecule type" value="Genomic_DNA"/>
</dbReference>
<evidence type="ECO:0000313" key="3">
    <source>
        <dbReference type="Proteomes" id="UP000177506"/>
    </source>
</evidence>
<evidence type="ECO:0000259" key="1">
    <source>
        <dbReference type="Pfam" id="PF07883"/>
    </source>
</evidence>
<accession>A0A1G1TGY1</accession>
<protein>
    <submittedName>
        <fullName evidence="2">Cupin</fullName>
    </submittedName>
</protein>
<dbReference type="Gene3D" id="2.60.120.10">
    <property type="entry name" value="Jelly Rolls"/>
    <property type="match status" value="1"/>
</dbReference>
<feature type="domain" description="Cupin type-2" evidence="1">
    <location>
        <begin position="44"/>
        <end position="109"/>
    </location>
</feature>
<dbReference type="OrthoDB" id="160522at2"/>
<reference evidence="2 3" key="1">
    <citation type="submission" date="2016-08" db="EMBL/GenBank/DDBJ databases">
        <title>Hymenobacter coccineus sp. nov., Hymenobacter lapidarius sp. nov. and Hymenobacter glacialis sp. nov., isolated from Antarctic soil.</title>
        <authorList>
            <person name="Sedlacek I."/>
            <person name="Kralova S."/>
            <person name="Kyrova K."/>
            <person name="Maslanova I."/>
            <person name="Stankova E."/>
            <person name="Vrbovska V."/>
            <person name="Nemec M."/>
            <person name="Bartak M."/>
            <person name="Svec P."/>
            <person name="Busse H.-J."/>
            <person name="Pantucek R."/>
        </authorList>
    </citation>
    <scope>NUCLEOTIDE SEQUENCE [LARGE SCALE GENOMIC DNA]</scope>
    <source>
        <strain evidence="2 3">CCM 8649</strain>
    </source>
</reference>
<keyword evidence="3" id="KW-1185">Reference proteome</keyword>
<sequence length="124" mass="13778">MPTEKRYVLNPAPFVVPTTDGKLIEEHVGQASTGTAAYSLAHMVAPPHWSEPHQTPTFDEITIVVRGRKRFEIDGDTVELHAGQALLIKGGARVRYANPFDEECEYWSICVPAFSPDTVNREAE</sequence>
<dbReference type="InterPro" id="IPR013096">
    <property type="entry name" value="Cupin_2"/>
</dbReference>
<dbReference type="InterPro" id="IPR014710">
    <property type="entry name" value="RmlC-like_jellyroll"/>
</dbReference>
<evidence type="ECO:0000313" key="2">
    <source>
        <dbReference type="EMBL" id="OGX90115.1"/>
    </source>
</evidence>
<dbReference type="InterPro" id="IPR011051">
    <property type="entry name" value="RmlC_Cupin_sf"/>
</dbReference>
<comment type="caution">
    <text evidence="2">The sequence shown here is derived from an EMBL/GenBank/DDBJ whole genome shotgun (WGS) entry which is preliminary data.</text>
</comment>
<dbReference type="Proteomes" id="UP000177506">
    <property type="component" value="Unassembled WGS sequence"/>
</dbReference>
<dbReference type="AlphaFoldDB" id="A0A1G1TGY1"/>
<dbReference type="SUPFAM" id="SSF51182">
    <property type="entry name" value="RmlC-like cupins"/>
    <property type="match status" value="1"/>
</dbReference>
<organism evidence="2 3">
    <name type="scientific">Hymenobacter coccineus</name>
    <dbReference type="NCBI Taxonomy" id="1908235"/>
    <lineage>
        <taxon>Bacteria</taxon>
        <taxon>Pseudomonadati</taxon>
        <taxon>Bacteroidota</taxon>
        <taxon>Cytophagia</taxon>
        <taxon>Cytophagales</taxon>
        <taxon>Hymenobacteraceae</taxon>
        <taxon>Hymenobacter</taxon>
    </lineage>
</organism>